<evidence type="ECO:0000256" key="1">
    <source>
        <dbReference type="ARBA" id="ARBA00022598"/>
    </source>
</evidence>
<keyword evidence="11" id="KW-1185">Reference proteome</keyword>
<feature type="binding site" evidence="7">
    <location>
        <position position="127"/>
    </location>
    <ligand>
        <name>Zn(2+)</name>
        <dbReference type="ChEBI" id="CHEBI:29105"/>
    </ligand>
</feature>
<keyword evidence="5 7" id="KW-0067">ATP-binding</keyword>
<dbReference type="SUPFAM" id="SSF52374">
    <property type="entry name" value="Nucleotidylyl transferase"/>
    <property type="match status" value="1"/>
</dbReference>
<dbReference type="Gene3D" id="3.40.50.620">
    <property type="entry name" value="HUPs"/>
    <property type="match status" value="1"/>
</dbReference>
<feature type="binding site" evidence="7">
    <location>
        <begin position="10"/>
        <end position="14"/>
    </location>
    <ligand>
        <name>L-glutamate</name>
        <dbReference type="ChEBI" id="CHEBI:29985"/>
    </ligand>
</feature>
<evidence type="ECO:0000256" key="2">
    <source>
        <dbReference type="ARBA" id="ARBA00022723"/>
    </source>
</evidence>
<evidence type="ECO:0000256" key="8">
    <source>
        <dbReference type="RuleBase" id="RU363037"/>
    </source>
</evidence>
<accession>A0ABT9JUT5</accession>
<dbReference type="PANTHER" id="PTHR43311:SF1">
    <property type="entry name" value="GLUTAMYL-Q TRNA(ASP) SYNTHETASE"/>
    <property type="match status" value="1"/>
</dbReference>
<dbReference type="InterPro" id="IPR014729">
    <property type="entry name" value="Rossmann-like_a/b/a_fold"/>
</dbReference>
<dbReference type="EC" id="6.1.1.-" evidence="7"/>
<sequence>MTTATGVVGRFAPSPTGPLHFGSLVAAVASYCDAKSRGGQWLLRIEDVDLTRRVSGASEDIISTLQTYGFQWDSEIVYQSQRDALYQQALDTLIASDSVYPCTCSRKEIADSSTLQGIEGAIYPGTCRTHAIKPNVTPAWRMKTSHVQIGFKDLIQGPVAHWMDTDIGDFVLKRADDLFSYQLAVTVDDAAQGITHVVRGADLLHSTPRQLCLQRALGFTTPLYAHIPLVTHADGQKLSKQTLAHPLPADNVIPTLLHAFQFLRRFPEPIPVFQRLPDCWDWAIRHWCPYGAA</sequence>
<dbReference type="PANTHER" id="PTHR43311">
    <property type="entry name" value="GLUTAMATE--TRNA LIGASE"/>
    <property type="match status" value="1"/>
</dbReference>
<evidence type="ECO:0000256" key="6">
    <source>
        <dbReference type="ARBA" id="ARBA00023146"/>
    </source>
</evidence>
<keyword evidence="4 7" id="KW-0862">Zinc</keyword>
<feature type="binding site" evidence="7">
    <location>
        <position position="46"/>
    </location>
    <ligand>
        <name>L-glutamate</name>
        <dbReference type="ChEBI" id="CHEBI:29985"/>
    </ligand>
</feature>
<evidence type="ECO:0000256" key="5">
    <source>
        <dbReference type="ARBA" id="ARBA00022840"/>
    </source>
</evidence>
<comment type="cofactor">
    <cofactor evidence="7">
        <name>Zn(2+)</name>
        <dbReference type="ChEBI" id="CHEBI:29105"/>
    </cofactor>
    <text evidence="7">Binds 1 zinc ion per subunit.</text>
</comment>
<dbReference type="InterPro" id="IPR000924">
    <property type="entry name" value="Glu/Gln-tRNA-synth"/>
</dbReference>
<keyword evidence="1 7" id="KW-0436">Ligase</keyword>
<evidence type="ECO:0000256" key="4">
    <source>
        <dbReference type="ARBA" id="ARBA00022833"/>
    </source>
</evidence>
<dbReference type="Proteomes" id="UP001225906">
    <property type="component" value="Unassembled WGS sequence"/>
</dbReference>
<dbReference type="NCBIfam" id="NF004314">
    <property type="entry name" value="PRK05710.1-3"/>
    <property type="match status" value="1"/>
</dbReference>
<keyword evidence="3 7" id="KW-0547">Nucleotide-binding</keyword>
<dbReference type="InterPro" id="IPR022380">
    <property type="entry name" value="Glu-Q_tRNA(Asp)_Synthase"/>
</dbReference>
<dbReference type="HAMAP" id="MF_01428">
    <property type="entry name" value="Glu_Q_tRNA_synth"/>
    <property type="match status" value="1"/>
</dbReference>
<feature type="short sequence motif" description="'KMSKS' region" evidence="7">
    <location>
        <begin position="237"/>
        <end position="241"/>
    </location>
</feature>
<feature type="binding site" evidence="7">
    <location>
        <position position="240"/>
    </location>
    <ligand>
        <name>ATP</name>
        <dbReference type="ChEBI" id="CHEBI:30616"/>
    </ligand>
</feature>
<evidence type="ECO:0000313" key="11">
    <source>
        <dbReference type="Proteomes" id="UP001225906"/>
    </source>
</evidence>
<name>A0ABT9JUT5_9PROT</name>
<dbReference type="EMBL" id="JAVCAP010000021">
    <property type="protein sequence ID" value="MDP8568309.1"/>
    <property type="molecule type" value="Genomic_DNA"/>
</dbReference>
<evidence type="ECO:0000256" key="3">
    <source>
        <dbReference type="ARBA" id="ARBA00022741"/>
    </source>
</evidence>
<feature type="binding site" evidence="7">
    <location>
        <position position="102"/>
    </location>
    <ligand>
        <name>Zn(2+)</name>
        <dbReference type="ChEBI" id="CHEBI:29105"/>
    </ligand>
</feature>
<feature type="domain" description="Glutamyl/glutaminyl-tRNA synthetase class Ib catalytic" evidence="9">
    <location>
        <begin position="7"/>
        <end position="243"/>
    </location>
</feature>
<dbReference type="InterPro" id="IPR049940">
    <property type="entry name" value="GluQ/Sye"/>
</dbReference>
<feature type="binding site" evidence="7">
    <location>
        <position position="123"/>
    </location>
    <ligand>
        <name>Zn(2+)</name>
        <dbReference type="ChEBI" id="CHEBI:29105"/>
    </ligand>
</feature>
<evidence type="ECO:0000313" key="10">
    <source>
        <dbReference type="EMBL" id="MDP8568309.1"/>
    </source>
</evidence>
<feature type="binding site" evidence="7">
    <location>
        <position position="181"/>
    </location>
    <ligand>
        <name>L-glutamate</name>
        <dbReference type="ChEBI" id="CHEBI:29985"/>
    </ligand>
</feature>
<dbReference type="GO" id="GO:0016874">
    <property type="term" value="F:ligase activity"/>
    <property type="evidence" value="ECO:0007669"/>
    <property type="project" value="UniProtKB-KW"/>
</dbReference>
<feature type="binding site" evidence="7">
    <location>
        <position position="104"/>
    </location>
    <ligand>
        <name>Zn(2+)</name>
        <dbReference type="ChEBI" id="CHEBI:29105"/>
    </ligand>
</feature>
<dbReference type="RefSeq" id="WP_306390030.1">
    <property type="nucleotide sequence ID" value="NZ_JAVCAP010000021.1"/>
</dbReference>
<organism evidence="10 11">
    <name type="scientific">Methylophilus aquaticus</name>
    <dbReference type="NCBI Taxonomy" id="1971610"/>
    <lineage>
        <taxon>Bacteria</taxon>
        <taxon>Pseudomonadati</taxon>
        <taxon>Pseudomonadota</taxon>
        <taxon>Betaproteobacteria</taxon>
        <taxon>Nitrosomonadales</taxon>
        <taxon>Methylophilaceae</taxon>
        <taxon>Methylophilus</taxon>
    </lineage>
</organism>
<comment type="function">
    <text evidence="7">Catalyzes the tRNA-independent activation of glutamate in presence of ATP and the subsequent transfer of glutamate onto a tRNA(Asp). Glutamate is transferred on the 2-amino-5-(4,5-dihydroxy-2-cyclopenten-1-yl) moiety of the queuosine in the wobble position of the QUC anticodon.</text>
</comment>
<dbReference type="NCBIfam" id="TIGR03838">
    <property type="entry name" value="queuosine_YadB"/>
    <property type="match status" value="1"/>
</dbReference>
<protein>
    <recommendedName>
        <fullName evidence="7">Glutamyl-Q tRNA(Asp) synthetase</fullName>
        <shortName evidence="7">Glu-Q-RSs</shortName>
        <ecNumber evidence="7">6.1.1.-</ecNumber>
    </recommendedName>
</protein>
<keyword evidence="6 7" id="KW-0030">Aminoacyl-tRNA synthetase</keyword>
<reference evidence="11" key="1">
    <citation type="journal article" date="2019" name="Int. J. Syst. Evol. Microbiol.">
        <title>The Global Catalogue of Microorganisms (GCM) 10K type strain sequencing project: providing services to taxonomists for standard genome sequencing and annotation.</title>
        <authorList>
            <consortium name="The Broad Institute Genomics Platform"/>
            <consortium name="The Broad Institute Genome Sequencing Center for Infectious Disease"/>
            <person name="Wu L."/>
            <person name="Ma J."/>
        </authorList>
    </citation>
    <scope>NUCLEOTIDE SEQUENCE [LARGE SCALE GENOMIC DNA]</scope>
    <source>
        <strain evidence="11">VKM B-3159</strain>
    </source>
</reference>
<proteinExistence type="inferred from homology"/>
<feature type="short sequence motif" description="'HIGH' region" evidence="7">
    <location>
        <begin position="13"/>
        <end position="23"/>
    </location>
</feature>
<evidence type="ECO:0000259" key="9">
    <source>
        <dbReference type="Pfam" id="PF00749"/>
    </source>
</evidence>
<evidence type="ECO:0000256" key="7">
    <source>
        <dbReference type="HAMAP-Rule" id="MF_01428"/>
    </source>
</evidence>
<keyword evidence="8" id="KW-0648">Protein biosynthesis</keyword>
<gene>
    <name evidence="10" type="primary">gluQRS</name>
    <name evidence="7" type="synonym">gluQ</name>
    <name evidence="10" type="ORF">Q9291_10655</name>
</gene>
<dbReference type="Pfam" id="PF00749">
    <property type="entry name" value="tRNA-synt_1c"/>
    <property type="match status" value="1"/>
</dbReference>
<dbReference type="PRINTS" id="PR00987">
    <property type="entry name" value="TRNASYNTHGLU"/>
</dbReference>
<feature type="binding site" evidence="7">
    <location>
        <position position="199"/>
    </location>
    <ligand>
        <name>L-glutamate</name>
        <dbReference type="ChEBI" id="CHEBI:29985"/>
    </ligand>
</feature>
<comment type="similarity">
    <text evidence="7">Belongs to the class-I aminoacyl-tRNA synthetase family. GluQ subfamily.</text>
</comment>
<dbReference type="InterPro" id="IPR020058">
    <property type="entry name" value="Glu/Gln-tRNA-synth_Ib_cat-dom"/>
</dbReference>
<keyword evidence="2 7" id="KW-0479">Metal-binding</keyword>
<comment type="caution">
    <text evidence="10">The sequence shown here is derived from an EMBL/GenBank/DDBJ whole genome shotgun (WGS) entry which is preliminary data.</text>
</comment>